<evidence type="ECO:0000259" key="1">
    <source>
        <dbReference type="PROSITE" id="PS50883"/>
    </source>
</evidence>
<name>A0A840UJS2_9FIRM</name>
<dbReference type="SMART" id="SM00052">
    <property type="entry name" value="EAL"/>
    <property type="match status" value="1"/>
</dbReference>
<dbReference type="EMBL" id="JACHFH010000001">
    <property type="protein sequence ID" value="MBB5334938.1"/>
    <property type="molecule type" value="Genomic_DNA"/>
</dbReference>
<dbReference type="Gene3D" id="3.20.20.450">
    <property type="entry name" value="EAL domain"/>
    <property type="match status" value="1"/>
</dbReference>
<dbReference type="InterPro" id="IPR001633">
    <property type="entry name" value="EAL_dom"/>
</dbReference>
<dbReference type="SUPFAM" id="SSF141868">
    <property type="entry name" value="EAL domain-like"/>
    <property type="match status" value="1"/>
</dbReference>
<reference evidence="2 3" key="1">
    <citation type="submission" date="2020-08" db="EMBL/GenBank/DDBJ databases">
        <title>Genomic Encyclopedia of Type Strains, Phase IV (KMG-IV): sequencing the most valuable type-strain genomes for metagenomic binning, comparative biology and taxonomic classification.</title>
        <authorList>
            <person name="Goeker M."/>
        </authorList>
    </citation>
    <scope>NUCLEOTIDE SEQUENCE [LARGE SCALE GENOMIC DNA]</scope>
    <source>
        <strain evidence="2 3">DSM 24661</strain>
    </source>
</reference>
<organism evidence="2 3">
    <name type="scientific">Pectinatus brassicae</name>
    <dbReference type="NCBI Taxonomy" id="862415"/>
    <lineage>
        <taxon>Bacteria</taxon>
        <taxon>Bacillati</taxon>
        <taxon>Bacillota</taxon>
        <taxon>Negativicutes</taxon>
        <taxon>Selenomonadales</taxon>
        <taxon>Selenomonadaceae</taxon>
        <taxon>Pectinatus</taxon>
    </lineage>
</organism>
<dbReference type="AlphaFoldDB" id="A0A840UJS2"/>
<gene>
    <name evidence="2" type="ORF">HNR32_000038</name>
</gene>
<keyword evidence="3" id="KW-1185">Reference proteome</keyword>
<comment type="caution">
    <text evidence="2">The sequence shown here is derived from an EMBL/GenBank/DDBJ whole genome shotgun (WGS) entry which is preliminary data.</text>
</comment>
<protein>
    <submittedName>
        <fullName evidence="2">EAL domain-containing protein (Putative c-di-GMP-specific phosphodiesterase class I)</fullName>
    </submittedName>
</protein>
<dbReference type="PANTHER" id="PTHR33121">
    <property type="entry name" value="CYCLIC DI-GMP PHOSPHODIESTERASE PDEF"/>
    <property type="match status" value="1"/>
</dbReference>
<dbReference type="CDD" id="cd01948">
    <property type="entry name" value="EAL"/>
    <property type="match status" value="1"/>
</dbReference>
<dbReference type="InterPro" id="IPR050706">
    <property type="entry name" value="Cyclic-di-GMP_PDE-like"/>
</dbReference>
<dbReference type="InterPro" id="IPR035919">
    <property type="entry name" value="EAL_sf"/>
</dbReference>
<feature type="domain" description="EAL" evidence="1">
    <location>
        <begin position="1"/>
        <end position="227"/>
    </location>
</feature>
<dbReference type="Pfam" id="PF00563">
    <property type="entry name" value="EAL"/>
    <property type="match status" value="1"/>
</dbReference>
<sequence length="232" mass="26962">MNNGEIVGAEILVRWEHPQKGIISPGKFIPLFEESGFIERLDTYIWEEAVRWLRNRIDNKKNVTPISVNISRMDVVDIDVYKILTELIEKYDISPKLLELEITESIYVDKSEQIINLSAKLMDYGFNVLIDDFGSGYSSLNILKDIKANILKIDMRFLESSSKKGRDIIKTVVHMGQWLNMLIIPEGVEKQEQVDFLRKIGCIYAQGFFYYRPMANKEFEELIECSPLDKNK</sequence>
<proteinExistence type="predicted"/>
<dbReference type="RefSeq" id="WP_260162407.1">
    <property type="nucleotide sequence ID" value="NZ_JACHFH010000001.1"/>
</dbReference>
<dbReference type="GO" id="GO:0071111">
    <property type="term" value="F:cyclic-guanylate-specific phosphodiesterase activity"/>
    <property type="evidence" value="ECO:0007669"/>
    <property type="project" value="InterPro"/>
</dbReference>
<dbReference type="PROSITE" id="PS50883">
    <property type="entry name" value="EAL"/>
    <property type="match status" value="1"/>
</dbReference>
<dbReference type="Proteomes" id="UP000559117">
    <property type="component" value="Unassembled WGS sequence"/>
</dbReference>
<evidence type="ECO:0000313" key="3">
    <source>
        <dbReference type="Proteomes" id="UP000559117"/>
    </source>
</evidence>
<dbReference type="PANTHER" id="PTHR33121:SF70">
    <property type="entry name" value="SIGNALING PROTEIN YKOW"/>
    <property type="match status" value="1"/>
</dbReference>
<evidence type="ECO:0000313" key="2">
    <source>
        <dbReference type="EMBL" id="MBB5334938.1"/>
    </source>
</evidence>
<accession>A0A840UJS2</accession>